<dbReference type="Gene3D" id="2.40.170.20">
    <property type="entry name" value="TonB-dependent receptor, beta-barrel domain"/>
    <property type="match status" value="1"/>
</dbReference>
<keyword evidence="5 7" id="KW-0472">Membrane</keyword>
<dbReference type="InterPro" id="IPR037066">
    <property type="entry name" value="Plug_dom_sf"/>
</dbReference>
<evidence type="ECO:0000256" key="1">
    <source>
        <dbReference type="ARBA" id="ARBA00004571"/>
    </source>
</evidence>
<keyword evidence="2 7" id="KW-0813">Transport</keyword>
<keyword evidence="10" id="KW-1185">Reference proteome</keyword>
<comment type="similarity">
    <text evidence="7">Belongs to the TonB-dependent receptor family.</text>
</comment>
<sequence length="852" mass="95774">MIVEKRNNAPLLFLLAFLFLSLTAYSQSNNLVSFSEAVISIEESFDVKFSFDSNKAKLIHVEAPEISNSLSEILSSITSATQIKFTAIDSRYITVVFPEIYVTICASIIDTETGAPANNITLIYNTQEVHLESTGKFTLENIKNDTQIEIYREGAFLKTIIAQELERDNDICPIIFINENLNYLPTVTLQSYIVNGIAKNNNGSVTITNKEFEILPSLIEPDVLQIAQVLPGVASYDETASNINIRGGESDETLILWNDIRMYQTGHFFGLISAFNPNLIKRMTIYKNGTHPSYGEGISGTLAMESTNSVTKDFEGGAGVNLSSLNAYGMIPISETFGIQISGRTSINSGVGNPVYKQFFARTFQNTSITNLDSDATFGVRSTDEEFSFYDFSISTIWDITKKDKITYNFMTISNQLQFTERFVAVDSSQASTNKLRQRTLLGGFTHIRNWNNKLQSKASYSASTYVFNGSNSQDELIELQSQRNEVKEKSARFEASYQLIDALKLEAGYQYLETKVTDTDNAVINPINLSNTTIANSFYGNATLALNDSNTIINGGLRWINYANFNARLEPRINIHHKFSKAFQIFAAAEQKSQTVYQFTARENQLLQLENDRWLVAYGDDNPVLESQQISIGSSFTENNWTFLAEGFYKKVNGINTQNLGFRNQLQNVSEIGSYNSKGIEFTASKRITNFSAWMSYTFIDSNYNFDNFEIPTFRSNLDVEHSLTAAATYSWSKIQFSAGLNYHSGIPYTTPLTNTAIETIGSSPLIEFNKPNNETLESYFRTDISAKYSFIIDETFSGNLNISLLNIFDQQTRLDSYYQIGTDENNEASINRVDQYSLGFTPNISFQLFF</sequence>
<evidence type="ECO:0000313" key="9">
    <source>
        <dbReference type="EMBL" id="GER60791.1"/>
    </source>
</evidence>
<reference evidence="9 10" key="1">
    <citation type="submission" date="2019-08" db="EMBL/GenBank/DDBJ databases">
        <title>Draft genome sequence of Ulvibacter marinus type strain NBRC 109484.</title>
        <authorList>
            <person name="Kawano K."/>
            <person name="Ushijima N."/>
            <person name="Kihara M."/>
            <person name="Itoh H."/>
        </authorList>
    </citation>
    <scope>NUCLEOTIDE SEQUENCE [LARGE SCALE GENOMIC DNA]</scope>
    <source>
        <strain evidence="9 10">NBRC 109484</strain>
    </source>
</reference>
<evidence type="ECO:0000256" key="4">
    <source>
        <dbReference type="ARBA" id="ARBA00022692"/>
    </source>
</evidence>
<feature type="domain" description="TonB-dependent receptor plug" evidence="8">
    <location>
        <begin position="222"/>
        <end position="298"/>
    </location>
</feature>
<keyword evidence="3 7" id="KW-1134">Transmembrane beta strand</keyword>
<evidence type="ECO:0000256" key="6">
    <source>
        <dbReference type="ARBA" id="ARBA00023237"/>
    </source>
</evidence>
<dbReference type="InterPro" id="IPR039426">
    <property type="entry name" value="TonB-dep_rcpt-like"/>
</dbReference>
<keyword evidence="6 7" id="KW-0998">Cell outer membrane</keyword>
<keyword evidence="4 7" id="KW-0812">Transmembrane</keyword>
<dbReference type="EMBL" id="BKCG01000010">
    <property type="protein sequence ID" value="GER60791.1"/>
    <property type="molecule type" value="Genomic_DNA"/>
</dbReference>
<dbReference type="PROSITE" id="PS52016">
    <property type="entry name" value="TONB_DEPENDENT_REC_3"/>
    <property type="match status" value="1"/>
</dbReference>
<dbReference type="AlphaFoldDB" id="A0A5J4J4S1"/>
<dbReference type="InterPro" id="IPR036942">
    <property type="entry name" value="Beta-barrel_TonB_sf"/>
</dbReference>
<dbReference type="SUPFAM" id="SSF56935">
    <property type="entry name" value="Porins"/>
    <property type="match status" value="1"/>
</dbReference>
<comment type="caution">
    <text evidence="9">The sequence shown here is derived from an EMBL/GenBank/DDBJ whole genome shotgun (WGS) entry which is preliminary data.</text>
</comment>
<dbReference type="GO" id="GO:0009279">
    <property type="term" value="C:cell outer membrane"/>
    <property type="evidence" value="ECO:0007669"/>
    <property type="project" value="UniProtKB-SubCell"/>
</dbReference>
<name>A0A5J4J4S1_9FLAO</name>
<evidence type="ECO:0000256" key="3">
    <source>
        <dbReference type="ARBA" id="ARBA00022452"/>
    </source>
</evidence>
<keyword evidence="9" id="KW-0675">Receptor</keyword>
<proteinExistence type="inferred from homology"/>
<evidence type="ECO:0000256" key="7">
    <source>
        <dbReference type="PROSITE-ProRule" id="PRU01360"/>
    </source>
</evidence>
<dbReference type="Gene3D" id="2.170.130.10">
    <property type="entry name" value="TonB-dependent receptor, plug domain"/>
    <property type="match status" value="1"/>
</dbReference>
<dbReference type="InterPro" id="IPR012910">
    <property type="entry name" value="Plug_dom"/>
</dbReference>
<evidence type="ECO:0000256" key="2">
    <source>
        <dbReference type="ARBA" id="ARBA00022448"/>
    </source>
</evidence>
<evidence type="ECO:0000313" key="10">
    <source>
        <dbReference type="Proteomes" id="UP000326509"/>
    </source>
</evidence>
<evidence type="ECO:0000259" key="8">
    <source>
        <dbReference type="Pfam" id="PF07715"/>
    </source>
</evidence>
<comment type="subcellular location">
    <subcellularLocation>
        <location evidence="1 7">Cell outer membrane</location>
        <topology evidence="1 7">Multi-pass membrane protein</topology>
    </subcellularLocation>
</comment>
<protein>
    <submittedName>
        <fullName evidence="9">TonB-dependent receptor</fullName>
    </submittedName>
</protein>
<evidence type="ECO:0000256" key="5">
    <source>
        <dbReference type="ARBA" id="ARBA00023136"/>
    </source>
</evidence>
<dbReference type="Pfam" id="PF07715">
    <property type="entry name" value="Plug"/>
    <property type="match status" value="1"/>
</dbReference>
<organism evidence="9 10">
    <name type="scientific">Patiriisocius marinus</name>
    <dbReference type="NCBI Taxonomy" id="1397112"/>
    <lineage>
        <taxon>Bacteria</taxon>
        <taxon>Pseudomonadati</taxon>
        <taxon>Bacteroidota</taxon>
        <taxon>Flavobacteriia</taxon>
        <taxon>Flavobacteriales</taxon>
        <taxon>Flavobacteriaceae</taxon>
        <taxon>Patiriisocius</taxon>
    </lineage>
</organism>
<dbReference type="Proteomes" id="UP000326509">
    <property type="component" value="Unassembled WGS sequence"/>
</dbReference>
<gene>
    <name evidence="9" type="ORF">ULMA_28990</name>
</gene>
<accession>A0A5J4J4S1</accession>